<dbReference type="Pfam" id="PF22725">
    <property type="entry name" value="GFO_IDH_MocA_C3"/>
    <property type="match status" value="1"/>
</dbReference>
<evidence type="ECO:0000259" key="2">
    <source>
        <dbReference type="Pfam" id="PF22725"/>
    </source>
</evidence>
<dbReference type="GO" id="GO:0000166">
    <property type="term" value="F:nucleotide binding"/>
    <property type="evidence" value="ECO:0007669"/>
    <property type="project" value="InterPro"/>
</dbReference>
<dbReference type="InterPro" id="IPR000683">
    <property type="entry name" value="Gfo/Idh/MocA-like_OxRdtase_N"/>
</dbReference>
<keyword evidence="4" id="KW-1185">Reference proteome</keyword>
<dbReference type="Proteomes" id="UP000295632">
    <property type="component" value="Unassembled WGS sequence"/>
</dbReference>
<proteinExistence type="predicted"/>
<dbReference type="EMBL" id="SNYJ01000005">
    <property type="protein sequence ID" value="TDQ40770.1"/>
    <property type="molecule type" value="Genomic_DNA"/>
</dbReference>
<dbReference type="Gene3D" id="3.30.360.10">
    <property type="entry name" value="Dihydrodipicolinate Reductase, domain 2"/>
    <property type="match status" value="1"/>
</dbReference>
<comment type="caution">
    <text evidence="3">The sequence shown here is derived from an EMBL/GenBank/DDBJ whole genome shotgun (WGS) entry which is preliminary data.</text>
</comment>
<dbReference type="InterPro" id="IPR051450">
    <property type="entry name" value="Gfo/Idh/MocA_Oxidoreductases"/>
</dbReference>
<gene>
    <name evidence="3" type="ORF">EV213_105116</name>
</gene>
<accession>A0A4R6U321</accession>
<dbReference type="AlphaFoldDB" id="A0A4R6U321"/>
<reference evidence="3 4" key="1">
    <citation type="submission" date="2019-03" db="EMBL/GenBank/DDBJ databases">
        <title>Genomic Encyclopedia of Type Strains, Phase IV (KMG-IV): sequencing the most valuable type-strain genomes for metagenomic binning, comparative biology and taxonomic classification.</title>
        <authorList>
            <person name="Goeker M."/>
        </authorList>
    </citation>
    <scope>NUCLEOTIDE SEQUENCE [LARGE SCALE GENOMIC DNA]</scope>
    <source>
        <strain evidence="3 4">DSM 28697</strain>
    </source>
</reference>
<protein>
    <submittedName>
        <fullName evidence="3">Putative dehydrogenase</fullName>
    </submittedName>
</protein>
<dbReference type="Gene3D" id="3.40.50.720">
    <property type="entry name" value="NAD(P)-binding Rossmann-like Domain"/>
    <property type="match status" value="1"/>
</dbReference>
<evidence type="ECO:0000259" key="1">
    <source>
        <dbReference type="Pfam" id="PF01408"/>
    </source>
</evidence>
<name>A0A4R6U321_9BACI</name>
<evidence type="ECO:0000313" key="4">
    <source>
        <dbReference type="Proteomes" id="UP000295632"/>
    </source>
</evidence>
<dbReference type="OrthoDB" id="9792935at2"/>
<dbReference type="SUPFAM" id="SSF51735">
    <property type="entry name" value="NAD(P)-binding Rossmann-fold domains"/>
    <property type="match status" value="1"/>
</dbReference>
<sequence length="337" mass="37733">MQKVAVVGVNHIGRIHCKVYDQNPDCQLVAVCDLDQAVADRVAAEFQVKAYTDVAIMFQQEDVNLISVATAGEENGSHHYQPVMEALHAGKHVFVEKPISNNIHEAKEMVALAEEKNVYLACDLNHRFVPAAYTAKDWIKRGEIGDILFVNMKLMIRNQKESSPWLQLRALHPHSLDVMRYFAGDVKRVQAFMLKAPGRDIWSTASIHVEFRSGAIGHLTGSYDMSMRHPIEQCEVGGTKGRFVLDNIYEHLHLYPHEKDEATVVRNSIMNGVSGFEETFKRRIDCFIQEMTDGIAPSDIEASGADALAVQLVIEAAIRSHQEGGKVIDVSYDASYR</sequence>
<organism evidence="3 4">
    <name type="scientific">Aureibacillus halotolerans</name>
    <dbReference type="NCBI Taxonomy" id="1508390"/>
    <lineage>
        <taxon>Bacteria</taxon>
        <taxon>Bacillati</taxon>
        <taxon>Bacillota</taxon>
        <taxon>Bacilli</taxon>
        <taxon>Bacillales</taxon>
        <taxon>Bacillaceae</taxon>
        <taxon>Aureibacillus</taxon>
    </lineage>
</organism>
<dbReference type="PANTHER" id="PTHR43377">
    <property type="entry name" value="BILIVERDIN REDUCTASE A"/>
    <property type="match status" value="1"/>
</dbReference>
<evidence type="ECO:0000313" key="3">
    <source>
        <dbReference type="EMBL" id="TDQ40770.1"/>
    </source>
</evidence>
<feature type="domain" description="Gfo/Idh/MocA-like oxidoreductase N-terminal" evidence="1">
    <location>
        <begin position="3"/>
        <end position="120"/>
    </location>
</feature>
<dbReference type="InterPro" id="IPR036291">
    <property type="entry name" value="NAD(P)-bd_dom_sf"/>
</dbReference>
<feature type="domain" description="GFO/IDH/MocA-like oxidoreductase" evidence="2">
    <location>
        <begin position="134"/>
        <end position="243"/>
    </location>
</feature>
<dbReference type="SUPFAM" id="SSF55347">
    <property type="entry name" value="Glyceraldehyde-3-phosphate dehydrogenase-like, C-terminal domain"/>
    <property type="match status" value="1"/>
</dbReference>
<dbReference type="PANTHER" id="PTHR43377:SF1">
    <property type="entry name" value="BILIVERDIN REDUCTASE A"/>
    <property type="match status" value="1"/>
</dbReference>
<dbReference type="Pfam" id="PF01408">
    <property type="entry name" value="GFO_IDH_MocA"/>
    <property type="match status" value="1"/>
</dbReference>
<dbReference type="InterPro" id="IPR055170">
    <property type="entry name" value="GFO_IDH_MocA-like_dom"/>
</dbReference>